<evidence type="ECO:0000256" key="1">
    <source>
        <dbReference type="SAM" id="MobiDB-lite"/>
    </source>
</evidence>
<dbReference type="RefSeq" id="WP_379583768.1">
    <property type="nucleotide sequence ID" value="NZ_JBHUFV010000106.1"/>
</dbReference>
<dbReference type="EMBL" id="JBHUFV010000106">
    <property type="protein sequence ID" value="MFD1940510.1"/>
    <property type="molecule type" value="Genomic_DNA"/>
</dbReference>
<organism evidence="3 4">
    <name type="scientific">Nonomuraea mangrovi</name>
    <dbReference type="NCBI Taxonomy" id="2316207"/>
    <lineage>
        <taxon>Bacteria</taxon>
        <taxon>Bacillati</taxon>
        <taxon>Actinomycetota</taxon>
        <taxon>Actinomycetes</taxon>
        <taxon>Streptosporangiales</taxon>
        <taxon>Streptosporangiaceae</taxon>
        <taxon>Nonomuraea</taxon>
    </lineage>
</organism>
<gene>
    <name evidence="3" type="ORF">ACFSKW_54545</name>
</gene>
<feature type="region of interest" description="Disordered" evidence="1">
    <location>
        <begin position="210"/>
        <end position="229"/>
    </location>
</feature>
<reference evidence="4" key="1">
    <citation type="journal article" date="2019" name="Int. J. Syst. Evol. Microbiol.">
        <title>The Global Catalogue of Microorganisms (GCM) 10K type strain sequencing project: providing services to taxonomists for standard genome sequencing and annotation.</title>
        <authorList>
            <consortium name="The Broad Institute Genomics Platform"/>
            <consortium name="The Broad Institute Genome Sequencing Center for Infectious Disease"/>
            <person name="Wu L."/>
            <person name="Ma J."/>
        </authorList>
    </citation>
    <scope>NUCLEOTIDE SEQUENCE [LARGE SCALE GENOMIC DNA]</scope>
    <source>
        <strain evidence="4">ICMP 6774ER</strain>
    </source>
</reference>
<dbReference type="InterPro" id="IPR058711">
    <property type="entry name" value="SCO6045-like_C"/>
</dbReference>
<evidence type="ECO:0000313" key="4">
    <source>
        <dbReference type="Proteomes" id="UP001597368"/>
    </source>
</evidence>
<dbReference type="Proteomes" id="UP001597368">
    <property type="component" value="Unassembled WGS sequence"/>
</dbReference>
<sequence>MTIARRAPEPPAEQAETAASEAPAAGAPRTDPVTASAGGGVPRTDPVTASVGGGVPRTDPVTASVGGGVPRTDPVTASVGGAALRAGLGAASAGRKTRKTRKTRETGETAVEDVRARLEAAQAGVVAALVAGGAPPAGFDEVRLAVQARSLLAKRRGIVARLRPDAAAAAGPRLVDEFAAYAAARTEPPPRYRADADDFADWLRARGILHDPAPAQSPRTRWPFSLRRR</sequence>
<name>A0ABW4THU0_9ACTN</name>
<feature type="compositionally biased region" description="Low complexity" evidence="1">
    <location>
        <begin position="77"/>
        <end position="94"/>
    </location>
</feature>
<feature type="region of interest" description="Disordered" evidence="1">
    <location>
        <begin position="1"/>
        <end position="109"/>
    </location>
</feature>
<evidence type="ECO:0000259" key="2">
    <source>
        <dbReference type="Pfam" id="PF26136"/>
    </source>
</evidence>
<keyword evidence="4" id="KW-1185">Reference proteome</keyword>
<evidence type="ECO:0000313" key="3">
    <source>
        <dbReference type="EMBL" id="MFD1940510.1"/>
    </source>
</evidence>
<comment type="caution">
    <text evidence="3">The sequence shown here is derived from an EMBL/GenBank/DDBJ whole genome shotgun (WGS) entry which is preliminary data.</text>
</comment>
<dbReference type="Pfam" id="PF26136">
    <property type="entry name" value="SCO6045_C"/>
    <property type="match status" value="1"/>
</dbReference>
<protein>
    <recommendedName>
        <fullName evidence="2">SCO6045-like C-terminal domain-containing protein</fullName>
    </recommendedName>
</protein>
<accession>A0ABW4THU0</accession>
<feature type="compositionally biased region" description="Low complexity" evidence="1">
    <location>
        <begin position="12"/>
        <end position="29"/>
    </location>
</feature>
<proteinExistence type="predicted"/>
<feature type="domain" description="SCO6045-like C-terminal" evidence="2">
    <location>
        <begin position="120"/>
        <end position="205"/>
    </location>
</feature>